<keyword evidence="3" id="KW-0648">Protein biosynthesis</keyword>
<dbReference type="Pfam" id="PF05327">
    <property type="entry name" value="RRN3"/>
    <property type="match status" value="1"/>
</dbReference>
<dbReference type="STRING" id="10195.A0A3M7P8W6"/>
<dbReference type="PANTHER" id="PTHR12790">
    <property type="entry name" value="TRANSCRIPTION INITIATION FACTOR IA RRN3"/>
    <property type="match status" value="1"/>
</dbReference>
<dbReference type="OrthoDB" id="26970at2759"/>
<dbReference type="InterPro" id="IPR007991">
    <property type="entry name" value="RNA_pol_I_trans_ini_fac_RRN3"/>
</dbReference>
<organism evidence="3 4">
    <name type="scientific">Brachionus plicatilis</name>
    <name type="common">Marine rotifer</name>
    <name type="synonym">Brachionus muelleri</name>
    <dbReference type="NCBI Taxonomy" id="10195"/>
    <lineage>
        <taxon>Eukaryota</taxon>
        <taxon>Metazoa</taxon>
        <taxon>Spiralia</taxon>
        <taxon>Gnathifera</taxon>
        <taxon>Rotifera</taxon>
        <taxon>Eurotatoria</taxon>
        <taxon>Monogononta</taxon>
        <taxon>Pseudotrocha</taxon>
        <taxon>Ploima</taxon>
        <taxon>Brachionidae</taxon>
        <taxon>Brachionus</taxon>
    </lineage>
</organism>
<dbReference type="PANTHER" id="PTHR12790:SF0">
    <property type="entry name" value="RNA POLYMERASE I-SPECIFIC TRANSCRIPTION INITIATION FACTOR RRN3-RELATED"/>
    <property type="match status" value="1"/>
</dbReference>
<comment type="similarity">
    <text evidence="1">Belongs to the RRN3 family.</text>
</comment>
<dbReference type="SUPFAM" id="SSF48371">
    <property type="entry name" value="ARM repeat"/>
    <property type="match status" value="1"/>
</dbReference>
<dbReference type="EMBL" id="REGN01012530">
    <property type="protein sequence ID" value="RMZ95177.1"/>
    <property type="molecule type" value="Genomic_DNA"/>
</dbReference>
<dbReference type="InterPro" id="IPR016024">
    <property type="entry name" value="ARM-type_fold"/>
</dbReference>
<dbReference type="GO" id="GO:0001042">
    <property type="term" value="F:RNA polymerase I core binding"/>
    <property type="evidence" value="ECO:0007669"/>
    <property type="project" value="TreeGrafter"/>
</dbReference>
<dbReference type="Proteomes" id="UP000276133">
    <property type="component" value="Unassembled WGS sequence"/>
</dbReference>
<dbReference type="GO" id="GO:0003743">
    <property type="term" value="F:translation initiation factor activity"/>
    <property type="evidence" value="ECO:0007669"/>
    <property type="project" value="UniProtKB-KW"/>
</dbReference>
<dbReference type="GO" id="GO:0006361">
    <property type="term" value="P:transcription initiation at RNA polymerase I promoter"/>
    <property type="evidence" value="ECO:0007669"/>
    <property type="project" value="InterPro"/>
</dbReference>
<name>A0A3M7P8W6_BRAPC</name>
<gene>
    <name evidence="3" type="ORF">BpHYR1_018028</name>
</gene>
<dbReference type="GO" id="GO:0001181">
    <property type="term" value="F:RNA polymerase I general transcription initiation factor activity"/>
    <property type="evidence" value="ECO:0007669"/>
    <property type="project" value="InterPro"/>
</dbReference>
<evidence type="ECO:0000313" key="4">
    <source>
        <dbReference type="Proteomes" id="UP000276133"/>
    </source>
</evidence>
<protein>
    <submittedName>
        <fullName evidence="3">RNA polymerase I-specific transcription initiation factor RRN3</fullName>
    </submittedName>
</protein>
<proteinExistence type="inferred from homology"/>
<dbReference type="AlphaFoldDB" id="A0A3M7P8W6"/>
<dbReference type="GO" id="GO:0005634">
    <property type="term" value="C:nucleus"/>
    <property type="evidence" value="ECO:0007669"/>
    <property type="project" value="TreeGrafter"/>
</dbReference>
<accession>A0A3M7P8W6</accession>
<reference evidence="3 4" key="1">
    <citation type="journal article" date="2018" name="Sci. Rep.">
        <title>Genomic signatures of local adaptation to the degree of environmental predictability in rotifers.</title>
        <authorList>
            <person name="Franch-Gras L."/>
            <person name="Hahn C."/>
            <person name="Garcia-Roger E.M."/>
            <person name="Carmona M.J."/>
            <person name="Serra M."/>
            <person name="Gomez A."/>
        </authorList>
    </citation>
    <scope>NUCLEOTIDE SEQUENCE [LARGE SCALE GENOMIC DNA]</scope>
    <source>
        <strain evidence="3">HYR1</strain>
    </source>
</reference>
<comment type="caution">
    <text evidence="3">The sequence shown here is derived from an EMBL/GenBank/DDBJ whole genome shotgun (WGS) entry which is preliminary data.</text>
</comment>
<keyword evidence="4" id="KW-1185">Reference proteome</keyword>
<keyword evidence="3" id="KW-0396">Initiation factor</keyword>
<sequence length="627" mass="72947">MQSSTQISKLDPSPAAKTAKDSQFNLKKLIENYINDVNKHEFEFFVSSVKQKQSSADFLTKLLKELRHLVDRLDPNKFDNSFINVLFYEIKWTEHSTNKAILDALCEFLIDLNSAYTSYVHKCLGMMIKMFTLTKDNNVDCENMFSLAHKMIQNLVKIAPTSKSHIIKLCESIYPYMIKDTAVQEAFIKNLLKLADQFKDLRLTILEICVQKLLKIDVNSTREQIAETEIPNDDQLLQESVPEENAPKAMKHPLADRLDVKMSCLFEYIRQKCLDPETKELSWESCKSIYKDLLFTFDKYILFTYGSSHVQFVMFYICSFRTLLSEGFLDYLWKKFNATSSCAITKQICSYYIGSYLARAKYIPITTCVATLQLMVTWIHNYIEKNANTSNASNFDLHRTFYALCQTVFYVVIFRNRQLFNTGNGSENSKMTELVKSWKLNEIISSKLNPLKYCLPTVRKKFARITYVNQIAYCYTIIDTNSRTSLPISGQSSLNLQMFFSNQSDSFGSKNENSKNVSFLDNPLDSFFPFDPYLLIRSKNYIEKVYVEFKDIFSEYMDESSEEDDEEEEDEVSENDYDSDDDNDSSVETDMDTEESDDFKTFRMKIKKNTKLNSNFFDSDLEDSMDK</sequence>
<evidence type="ECO:0000313" key="3">
    <source>
        <dbReference type="EMBL" id="RMZ95177.1"/>
    </source>
</evidence>
<evidence type="ECO:0000256" key="1">
    <source>
        <dbReference type="ARBA" id="ARBA00010098"/>
    </source>
</evidence>
<evidence type="ECO:0000256" key="2">
    <source>
        <dbReference type="SAM" id="MobiDB-lite"/>
    </source>
</evidence>
<feature type="region of interest" description="Disordered" evidence="2">
    <location>
        <begin position="557"/>
        <end position="597"/>
    </location>
</feature>